<dbReference type="InterPro" id="IPR003439">
    <property type="entry name" value="ABC_transporter-like_ATP-bd"/>
</dbReference>
<keyword evidence="8 10" id="KW-0472">Membrane</keyword>
<feature type="transmembrane region" description="Helical" evidence="10">
    <location>
        <begin position="384"/>
        <end position="405"/>
    </location>
</feature>
<keyword evidence="6" id="KW-0067">ATP-binding</keyword>
<feature type="transmembrane region" description="Helical" evidence="10">
    <location>
        <begin position="232"/>
        <end position="253"/>
    </location>
</feature>
<feature type="transmembrane region" description="Helical" evidence="10">
    <location>
        <begin position="33"/>
        <end position="56"/>
    </location>
</feature>
<organism evidence="12 13">
    <name type="scientific">Cyanidiococcus yangmingshanensis</name>
    <dbReference type="NCBI Taxonomy" id="2690220"/>
    <lineage>
        <taxon>Eukaryota</taxon>
        <taxon>Rhodophyta</taxon>
        <taxon>Bangiophyceae</taxon>
        <taxon>Cyanidiales</taxon>
        <taxon>Cyanidiaceae</taxon>
        <taxon>Cyanidiococcus</taxon>
    </lineage>
</organism>
<evidence type="ECO:0000256" key="5">
    <source>
        <dbReference type="ARBA" id="ARBA00022741"/>
    </source>
</evidence>
<name>A0A7J7IEJ0_9RHOD</name>
<evidence type="ECO:0000256" key="8">
    <source>
        <dbReference type="ARBA" id="ARBA00023136"/>
    </source>
</evidence>
<keyword evidence="3" id="KW-0813">Transport</keyword>
<keyword evidence="13" id="KW-1185">Reference proteome</keyword>
<dbReference type="GO" id="GO:0005319">
    <property type="term" value="F:lipid transporter activity"/>
    <property type="evidence" value="ECO:0007669"/>
    <property type="project" value="TreeGrafter"/>
</dbReference>
<sequence>MALRRLRERVYHWMDRFAVMVTRNVRLVYRDTFALVLLLLVPLLFTFFVFIAHLSYDDDSIFSRTTGPKLDPPAEPISSLLEPCRAVQSDVCYNFAVVPGSNATVVGWVQQVAERFGLSTAINTPGGIVTFETSDALNVFMVANPNVTQAAYVFEPAQLRSIDAGLISFTVQYNQSCQQSFPGFECYYQEEYLVPTMIAAMNDVLLGTRLNLTRAFMPHPKLQSALDAFEEFGPFMMFGALVIVFVYFLMVLVGEKELKLREALKMIGLSQSLYFLSQGVVFIAVSTLSVLLLYAFGAIFQFQFYLKNAFGTVFFTYWIFALSLICWSFFFYACLSRSNQVSIAAFVFFILSYLLGSSGSYLYYDKPSGGPFVSQSLLFLRYVFALLSPVMFYKCVLDLSIYSAVFSGLQWSQRSSYTNLWPLTQCWTWMIWTSLVVLALGLYLDNVLPNMYGVSLPWWYPFSLAYWRGDLLHMQQRQRCGGWLCGRRNASDRTSGVADDEFVESTIAAITAMQRRQDTAAEPDEKGVAGPDKTFTAAVAPSSEALSTADHSPKIATQLDEIDDTPGVDTPKLVLPPSFSSSSSSSSSASAVNQTATTSFLERIQSFVEQAREPSSRSSAVREASNETNLHVDRDVAAERQAILSGEGLSTTSALVIRRLTKRFRKQVAVDDLCLSADHGALTCLLGPNGSGKTTTFNMLTGVFRPTAGDAWAYGYSITKEQQTLRPIMGVCPQHDILWPHLTAREHVYLFATLKGIPRVKRIEEVNRRLEQVDLLRVATMYPREMSGGMRRRLSVALALVGDPEIVYLDEPTTGMDPGMRRAVWNMIAAAKPGRTIVHTTHSMEEADVLGDRIAIMYRGRLSVLGTPLRLKHKFGTGYRLSVTVLAIQSDALDERLRSFYPLIRRLSVSRLADQRYVLCEYELAPLESIESPSDGEHPELRRSVRAQQRLFEALESQSADWGVADFSVSGTSLESVFIRVFELNELHQHAMEAAERQTRTADASRQRRARIPAWLGWCALRRRSRRSSTADDRSTTDTNDRPNNDVMSDQETTKPAILDGSREEARVLQAACRSREH</sequence>
<dbReference type="InterPro" id="IPR003593">
    <property type="entry name" value="AAA+_ATPase"/>
</dbReference>
<feature type="region of interest" description="Disordered" evidence="9">
    <location>
        <begin position="560"/>
        <end position="590"/>
    </location>
</feature>
<feature type="region of interest" description="Disordered" evidence="9">
    <location>
        <begin position="1027"/>
        <end position="1078"/>
    </location>
</feature>
<evidence type="ECO:0000256" key="7">
    <source>
        <dbReference type="ARBA" id="ARBA00022989"/>
    </source>
</evidence>
<dbReference type="InterPro" id="IPR013525">
    <property type="entry name" value="ABC2_TM"/>
</dbReference>
<keyword evidence="7 10" id="KW-1133">Transmembrane helix</keyword>
<protein>
    <recommendedName>
        <fullName evidence="2">Probable ATP-dependent transporter ycf16</fullName>
    </recommendedName>
</protein>
<proteinExistence type="predicted"/>
<reference evidence="12 13" key="1">
    <citation type="journal article" date="2020" name="J. Phycol.">
        <title>Comparative genome analysis reveals Cyanidiococcus gen. nov., a new extremophilic red algal genus sister to Cyanidioschyzon (Cyanidioschyzonaceae, Rhodophyta).</title>
        <authorList>
            <person name="Liu S.-L."/>
            <person name="Chiang Y.-R."/>
            <person name="Yoon H.S."/>
            <person name="Fu H.-Y."/>
        </authorList>
    </citation>
    <scope>NUCLEOTIDE SEQUENCE [LARGE SCALE GENOMIC DNA]</scope>
    <source>
        <strain evidence="12 13">THAL066</strain>
    </source>
</reference>
<dbReference type="GO" id="GO:0016887">
    <property type="term" value="F:ATP hydrolysis activity"/>
    <property type="evidence" value="ECO:0007669"/>
    <property type="project" value="InterPro"/>
</dbReference>
<dbReference type="AlphaFoldDB" id="A0A7J7IEJ0"/>
<feature type="transmembrane region" description="Helical" evidence="10">
    <location>
        <begin position="342"/>
        <end position="364"/>
    </location>
</feature>
<dbReference type="PROSITE" id="PS50893">
    <property type="entry name" value="ABC_TRANSPORTER_2"/>
    <property type="match status" value="1"/>
</dbReference>
<evidence type="ECO:0000313" key="12">
    <source>
        <dbReference type="EMBL" id="KAF6000751.1"/>
    </source>
</evidence>
<feature type="compositionally biased region" description="Basic and acidic residues" evidence="9">
    <location>
        <begin position="1029"/>
        <end position="1044"/>
    </location>
</feature>
<dbReference type="GO" id="GO:0005524">
    <property type="term" value="F:ATP binding"/>
    <property type="evidence" value="ECO:0007669"/>
    <property type="project" value="UniProtKB-KW"/>
</dbReference>
<evidence type="ECO:0000256" key="9">
    <source>
        <dbReference type="SAM" id="MobiDB-lite"/>
    </source>
</evidence>
<evidence type="ECO:0000256" key="10">
    <source>
        <dbReference type="SAM" id="Phobius"/>
    </source>
</evidence>
<dbReference type="Pfam" id="PF12698">
    <property type="entry name" value="ABC2_membrane_3"/>
    <property type="match status" value="1"/>
</dbReference>
<keyword evidence="5" id="KW-0547">Nucleotide-binding</keyword>
<feature type="compositionally biased region" description="Low complexity" evidence="9">
    <location>
        <begin position="578"/>
        <end position="590"/>
    </location>
</feature>
<dbReference type="PANTHER" id="PTHR19229">
    <property type="entry name" value="ATP-BINDING CASSETTE TRANSPORTER SUBFAMILY A ABCA"/>
    <property type="match status" value="1"/>
</dbReference>
<dbReference type="FunFam" id="3.40.50.300:FF:000665">
    <property type="entry name" value="ABC transporter A family member 2"/>
    <property type="match status" value="1"/>
</dbReference>
<dbReference type="SUPFAM" id="SSF52540">
    <property type="entry name" value="P-loop containing nucleoside triphosphate hydrolases"/>
    <property type="match status" value="1"/>
</dbReference>
<feature type="transmembrane region" description="Helical" evidence="10">
    <location>
        <begin position="273"/>
        <end position="295"/>
    </location>
</feature>
<evidence type="ECO:0000256" key="3">
    <source>
        <dbReference type="ARBA" id="ARBA00022448"/>
    </source>
</evidence>
<evidence type="ECO:0000313" key="13">
    <source>
        <dbReference type="Proteomes" id="UP000530660"/>
    </source>
</evidence>
<evidence type="ECO:0000259" key="11">
    <source>
        <dbReference type="PROSITE" id="PS50893"/>
    </source>
</evidence>
<dbReference type="SMART" id="SM00382">
    <property type="entry name" value="AAA"/>
    <property type="match status" value="1"/>
</dbReference>
<dbReference type="Proteomes" id="UP000530660">
    <property type="component" value="Unassembled WGS sequence"/>
</dbReference>
<dbReference type="CDD" id="cd03263">
    <property type="entry name" value="ABC_subfamily_A"/>
    <property type="match status" value="1"/>
</dbReference>
<dbReference type="Pfam" id="PF00005">
    <property type="entry name" value="ABC_tran"/>
    <property type="match status" value="1"/>
</dbReference>
<dbReference type="InterPro" id="IPR027417">
    <property type="entry name" value="P-loop_NTPase"/>
</dbReference>
<dbReference type="PROSITE" id="PS00211">
    <property type="entry name" value="ABC_TRANSPORTER_1"/>
    <property type="match status" value="1"/>
</dbReference>
<dbReference type="OrthoDB" id="10255969at2759"/>
<comment type="caution">
    <text evidence="12">The sequence shown here is derived from an EMBL/GenBank/DDBJ whole genome shotgun (WGS) entry which is preliminary data.</text>
</comment>
<evidence type="ECO:0000256" key="6">
    <source>
        <dbReference type="ARBA" id="ARBA00022840"/>
    </source>
</evidence>
<dbReference type="Gene3D" id="3.40.50.300">
    <property type="entry name" value="P-loop containing nucleotide triphosphate hydrolases"/>
    <property type="match status" value="1"/>
</dbReference>
<keyword evidence="4 10" id="KW-0812">Transmembrane</keyword>
<dbReference type="InterPro" id="IPR026082">
    <property type="entry name" value="ABCA"/>
</dbReference>
<accession>A0A7J7IEJ0</accession>
<dbReference type="EMBL" id="VWRR01000018">
    <property type="protein sequence ID" value="KAF6000751.1"/>
    <property type="molecule type" value="Genomic_DNA"/>
</dbReference>
<evidence type="ECO:0000256" key="4">
    <source>
        <dbReference type="ARBA" id="ARBA00022692"/>
    </source>
</evidence>
<gene>
    <name evidence="12" type="ORF">F1559_002940</name>
</gene>
<evidence type="ECO:0000256" key="2">
    <source>
        <dbReference type="ARBA" id="ARBA00014334"/>
    </source>
</evidence>
<feature type="transmembrane region" description="Helical" evidence="10">
    <location>
        <begin position="426"/>
        <end position="444"/>
    </location>
</feature>
<feature type="domain" description="ABC transporter" evidence="11">
    <location>
        <begin position="655"/>
        <end position="884"/>
    </location>
</feature>
<dbReference type="GO" id="GO:0016020">
    <property type="term" value="C:membrane"/>
    <property type="evidence" value="ECO:0007669"/>
    <property type="project" value="UniProtKB-SubCell"/>
</dbReference>
<comment type="subcellular location">
    <subcellularLocation>
        <location evidence="1">Membrane</location>
        <topology evidence="1">Multi-pass membrane protein</topology>
    </subcellularLocation>
</comment>
<evidence type="ECO:0000256" key="1">
    <source>
        <dbReference type="ARBA" id="ARBA00004141"/>
    </source>
</evidence>
<dbReference type="GO" id="GO:0140359">
    <property type="term" value="F:ABC-type transporter activity"/>
    <property type="evidence" value="ECO:0007669"/>
    <property type="project" value="InterPro"/>
</dbReference>
<dbReference type="InterPro" id="IPR017871">
    <property type="entry name" value="ABC_transporter-like_CS"/>
</dbReference>
<feature type="transmembrane region" description="Helical" evidence="10">
    <location>
        <begin position="315"/>
        <end position="335"/>
    </location>
</feature>